<evidence type="ECO:0000256" key="1">
    <source>
        <dbReference type="ARBA" id="ARBA00023125"/>
    </source>
</evidence>
<dbReference type="RefSeq" id="WP_249250559.1">
    <property type="nucleotide sequence ID" value="NZ_JAKIKT010000010.1"/>
</dbReference>
<evidence type="ECO:0000313" key="4">
    <source>
        <dbReference type="EMBL" id="MCL2915996.1"/>
    </source>
</evidence>
<evidence type="ECO:0000259" key="3">
    <source>
        <dbReference type="PROSITE" id="PS50977"/>
    </source>
</evidence>
<sequence length="204" mass="23017">MTSVPKSRSEIKRQAILEAAREAFHEDGVHQTSMDKLAARAKVSKRTVYNHFASKEALVMELLSCLWKSAVSEDVLLQLAPLPQQEQLANLLFQEIRVFSEPQYLDMAKVAFGHFLFRPEALQEQLATMNKKETALYFWLVDQENQGKLAIKDTEKALGQLHNLIKGGAFWPQVIGACQPLSAEEGFELARETAAIFISHYGKQ</sequence>
<dbReference type="Pfam" id="PF00440">
    <property type="entry name" value="TetR_N"/>
    <property type="match status" value="1"/>
</dbReference>
<protein>
    <submittedName>
        <fullName evidence="4">TetR/AcrR family transcriptional regulator</fullName>
    </submittedName>
</protein>
<accession>A0ABT0NC36</accession>
<dbReference type="InterPro" id="IPR001647">
    <property type="entry name" value="HTH_TetR"/>
</dbReference>
<name>A0ABT0NC36_9GAMM</name>
<feature type="DNA-binding region" description="H-T-H motif" evidence="2">
    <location>
        <begin position="33"/>
        <end position="52"/>
    </location>
</feature>
<evidence type="ECO:0000256" key="2">
    <source>
        <dbReference type="PROSITE-ProRule" id="PRU00335"/>
    </source>
</evidence>
<reference evidence="4 5" key="1">
    <citation type="submission" date="2022-01" db="EMBL/GenBank/DDBJ databases">
        <title>Whole genome-based taxonomy of the Shewanellaceae.</title>
        <authorList>
            <person name="Martin-Rodriguez A.J."/>
        </authorList>
    </citation>
    <scope>NUCLEOTIDE SEQUENCE [LARGE SCALE GENOMIC DNA]</scope>
    <source>
        <strain evidence="4 5">DSM 21332</strain>
    </source>
</reference>
<dbReference type="InterPro" id="IPR009057">
    <property type="entry name" value="Homeodomain-like_sf"/>
</dbReference>
<keyword evidence="1 2" id="KW-0238">DNA-binding</keyword>
<dbReference type="Gene3D" id="1.10.357.10">
    <property type="entry name" value="Tetracycline Repressor, domain 2"/>
    <property type="match status" value="1"/>
</dbReference>
<gene>
    <name evidence="4" type="ORF">L2725_19840</name>
</gene>
<organism evidence="4 5">
    <name type="scientific">Shewanella corallii</name>
    <dbReference type="NCBI Taxonomy" id="560080"/>
    <lineage>
        <taxon>Bacteria</taxon>
        <taxon>Pseudomonadati</taxon>
        <taxon>Pseudomonadota</taxon>
        <taxon>Gammaproteobacteria</taxon>
        <taxon>Alteromonadales</taxon>
        <taxon>Shewanellaceae</taxon>
        <taxon>Shewanella</taxon>
    </lineage>
</organism>
<dbReference type="InterPro" id="IPR023772">
    <property type="entry name" value="DNA-bd_HTH_TetR-type_CS"/>
</dbReference>
<dbReference type="Pfam" id="PF14246">
    <property type="entry name" value="TetR_C_7"/>
    <property type="match status" value="1"/>
</dbReference>
<dbReference type="SUPFAM" id="SSF46689">
    <property type="entry name" value="Homeodomain-like"/>
    <property type="match status" value="1"/>
</dbReference>
<dbReference type="PANTHER" id="PTHR30055">
    <property type="entry name" value="HTH-TYPE TRANSCRIPTIONAL REGULATOR RUTR"/>
    <property type="match status" value="1"/>
</dbReference>
<dbReference type="PANTHER" id="PTHR30055:SF224">
    <property type="entry name" value="TRANSCRIPTIONAL REGULATOR TETR FAMILY"/>
    <property type="match status" value="1"/>
</dbReference>
<dbReference type="PROSITE" id="PS01081">
    <property type="entry name" value="HTH_TETR_1"/>
    <property type="match status" value="1"/>
</dbReference>
<dbReference type="InterPro" id="IPR039536">
    <property type="entry name" value="TetR_C_Proteobacteria"/>
</dbReference>
<keyword evidence="5" id="KW-1185">Reference proteome</keyword>
<proteinExistence type="predicted"/>
<feature type="domain" description="HTH tetR-type" evidence="3">
    <location>
        <begin position="10"/>
        <end position="70"/>
    </location>
</feature>
<dbReference type="Proteomes" id="UP001202831">
    <property type="component" value="Unassembled WGS sequence"/>
</dbReference>
<comment type="caution">
    <text evidence="4">The sequence shown here is derived from an EMBL/GenBank/DDBJ whole genome shotgun (WGS) entry which is preliminary data.</text>
</comment>
<dbReference type="PRINTS" id="PR00455">
    <property type="entry name" value="HTHTETR"/>
</dbReference>
<dbReference type="EMBL" id="JAKIKT010000010">
    <property type="protein sequence ID" value="MCL2915996.1"/>
    <property type="molecule type" value="Genomic_DNA"/>
</dbReference>
<dbReference type="InterPro" id="IPR050109">
    <property type="entry name" value="HTH-type_TetR-like_transc_reg"/>
</dbReference>
<dbReference type="Gene3D" id="1.10.10.60">
    <property type="entry name" value="Homeodomain-like"/>
    <property type="match status" value="1"/>
</dbReference>
<evidence type="ECO:0000313" key="5">
    <source>
        <dbReference type="Proteomes" id="UP001202831"/>
    </source>
</evidence>
<dbReference type="PROSITE" id="PS50977">
    <property type="entry name" value="HTH_TETR_2"/>
    <property type="match status" value="1"/>
</dbReference>